<dbReference type="Gene3D" id="1.10.287.470">
    <property type="entry name" value="Helix hairpin bin"/>
    <property type="match status" value="1"/>
</dbReference>
<dbReference type="Proteomes" id="UP000190750">
    <property type="component" value="Unassembled WGS sequence"/>
</dbReference>
<keyword evidence="2" id="KW-0175">Coiled coil</keyword>
<sequence>MSISFPWFCVKPIRSCRCCLVVAGLLLAAQVGAQTPIQVPVAAVQLQAVGQGFEMDAVVQPVKQATLSAQTSGRLLSLLVKAGDQVKTGQLLATINDSETQAEVQGSQAQVAQAQAQLHNAQANYDRTRDLLRQGFISAAAMDTAEAQLRSARAALDQAAAGVRQAHVSQGFTRVTAPFEGRVLQTEAEVGDLAQPGKTLLTLYAPLPLRVEVQVPVSRSGALTSSSQIEVQLPAADGALRWIRPARVDRLPGADPVSQTIEWRLELPAQAATGLTPGQQVRVRFAAGQKQRLMVPAAAVLRRGELTAVYTLSGTTFVLKAVRLGTDHGPQGFEVLAGLQDKDLVALDPVKAGLNGARALPAGAPAQ</sequence>
<comment type="similarity">
    <text evidence="1">Belongs to the membrane fusion protein (MFP) (TC 8.A.1) family.</text>
</comment>
<dbReference type="Pfam" id="PF25876">
    <property type="entry name" value="HH_MFP_RND"/>
    <property type="match status" value="1"/>
</dbReference>
<dbReference type="InterPro" id="IPR006143">
    <property type="entry name" value="RND_pump_MFP"/>
</dbReference>
<evidence type="ECO:0000256" key="2">
    <source>
        <dbReference type="SAM" id="Coils"/>
    </source>
</evidence>
<dbReference type="GO" id="GO:1990281">
    <property type="term" value="C:efflux pump complex"/>
    <property type="evidence" value="ECO:0007669"/>
    <property type="project" value="TreeGrafter"/>
</dbReference>
<gene>
    <name evidence="7" type="ORF">RF819_08815</name>
</gene>
<dbReference type="GO" id="GO:0015562">
    <property type="term" value="F:efflux transmembrane transporter activity"/>
    <property type="evidence" value="ECO:0007669"/>
    <property type="project" value="TreeGrafter"/>
</dbReference>
<accession>A0A1T1AS68</accession>
<dbReference type="SUPFAM" id="SSF111369">
    <property type="entry name" value="HlyD-like secretion proteins"/>
    <property type="match status" value="1"/>
</dbReference>
<dbReference type="OrthoDB" id="9806939at2"/>
<dbReference type="STRING" id="28066.RF819_08815"/>
<feature type="domain" description="Multidrug resistance protein MdtA-like barrel-sandwich hybrid" evidence="5">
    <location>
        <begin position="64"/>
        <end position="200"/>
    </location>
</feature>
<evidence type="ECO:0000313" key="8">
    <source>
        <dbReference type="Proteomes" id="UP000190750"/>
    </source>
</evidence>
<feature type="domain" description="Multidrug resistance protein MdtA-like alpha-helical hairpin" evidence="4">
    <location>
        <begin position="106"/>
        <end position="168"/>
    </location>
</feature>
<evidence type="ECO:0000259" key="6">
    <source>
        <dbReference type="Pfam" id="PF25954"/>
    </source>
</evidence>
<feature type="chain" id="PRO_5012729926" evidence="3">
    <location>
        <begin position="34"/>
        <end position="367"/>
    </location>
</feature>
<evidence type="ECO:0000259" key="4">
    <source>
        <dbReference type="Pfam" id="PF25876"/>
    </source>
</evidence>
<dbReference type="NCBIfam" id="TIGR01730">
    <property type="entry name" value="RND_mfp"/>
    <property type="match status" value="1"/>
</dbReference>
<protein>
    <submittedName>
        <fullName evidence="7">Uncharacterized protein</fullName>
    </submittedName>
</protein>
<proteinExistence type="inferred from homology"/>
<name>A0A1T1AS68_RHOFE</name>
<organism evidence="7 8">
    <name type="scientific">Rhodoferax fermentans</name>
    <dbReference type="NCBI Taxonomy" id="28066"/>
    <lineage>
        <taxon>Bacteria</taxon>
        <taxon>Pseudomonadati</taxon>
        <taxon>Pseudomonadota</taxon>
        <taxon>Betaproteobacteria</taxon>
        <taxon>Burkholderiales</taxon>
        <taxon>Comamonadaceae</taxon>
        <taxon>Rhodoferax</taxon>
    </lineage>
</organism>
<feature type="signal peptide" evidence="3">
    <location>
        <begin position="1"/>
        <end position="33"/>
    </location>
</feature>
<reference evidence="7 8" key="1">
    <citation type="submission" date="2017-01" db="EMBL/GenBank/DDBJ databases">
        <title>Genome sequencing of Rhodoferax fermentans JCM 7819.</title>
        <authorList>
            <person name="Kim Y.J."/>
            <person name="Farh M.E.-A."/>
            <person name="Yang D.-C."/>
        </authorList>
    </citation>
    <scope>NUCLEOTIDE SEQUENCE [LARGE SCALE GENOMIC DNA]</scope>
    <source>
        <strain evidence="7 8">JCM 7819</strain>
    </source>
</reference>
<dbReference type="Gene3D" id="2.40.50.100">
    <property type="match status" value="1"/>
</dbReference>
<dbReference type="Pfam" id="PF25954">
    <property type="entry name" value="Beta-barrel_RND_2"/>
    <property type="match status" value="1"/>
</dbReference>
<comment type="caution">
    <text evidence="7">The sequence shown here is derived from an EMBL/GenBank/DDBJ whole genome shotgun (WGS) entry which is preliminary data.</text>
</comment>
<dbReference type="Pfam" id="PF25917">
    <property type="entry name" value="BSH_RND"/>
    <property type="match status" value="1"/>
</dbReference>
<keyword evidence="3" id="KW-0732">Signal</keyword>
<evidence type="ECO:0000259" key="5">
    <source>
        <dbReference type="Pfam" id="PF25917"/>
    </source>
</evidence>
<dbReference type="PANTHER" id="PTHR30469:SF18">
    <property type="entry name" value="RESISTANCE-NODULATION-CELL DIVISION (RND) EFFLUX MEMBRANE FUSION PROTEIN-RELATED"/>
    <property type="match status" value="1"/>
</dbReference>
<dbReference type="RefSeq" id="WP_078364639.1">
    <property type="nucleotide sequence ID" value="NZ_MTJN01000002.1"/>
</dbReference>
<dbReference type="Gene3D" id="2.40.30.170">
    <property type="match status" value="1"/>
</dbReference>
<dbReference type="InterPro" id="IPR058625">
    <property type="entry name" value="MdtA-like_BSH"/>
</dbReference>
<dbReference type="EMBL" id="MTJN01000002">
    <property type="protein sequence ID" value="OOV06818.1"/>
    <property type="molecule type" value="Genomic_DNA"/>
</dbReference>
<dbReference type="InterPro" id="IPR058792">
    <property type="entry name" value="Beta-barrel_RND_2"/>
</dbReference>
<dbReference type="Gene3D" id="2.40.420.20">
    <property type="match status" value="1"/>
</dbReference>
<evidence type="ECO:0000256" key="3">
    <source>
        <dbReference type="SAM" id="SignalP"/>
    </source>
</evidence>
<feature type="domain" description="CusB-like beta-barrel" evidence="6">
    <location>
        <begin position="211"/>
        <end position="287"/>
    </location>
</feature>
<feature type="coiled-coil region" evidence="2">
    <location>
        <begin position="104"/>
        <end position="162"/>
    </location>
</feature>
<evidence type="ECO:0000256" key="1">
    <source>
        <dbReference type="ARBA" id="ARBA00009477"/>
    </source>
</evidence>
<keyword evidence="8" id="KW-1185">Reference proteome</keyword>
<evidence type="ECO:0000313" key="7">
    <source>
        <dbReference type="EMBL" id="OOV06818.1"/>
    </source>
</evidence>
<dbReference type="PANTHER" id="PTHR30469">
    <property type="entry name" value="MULTIDRUG RESISTANCE PROTEIN MDTA"/>
    <property type="match status" value="1"/>
</dbReference>
<dbReference type="InterPro" id="IPR058624">
    <property type="entry name" value="MdtA-like_HH"/>
</dbReference>
<dbReference type="AlphaFoldDB" id="A0A1T1AS68"/>